<name>A0A1M4W626_9ACTN</name>
<reference evidence="5" key="1">
    <citation type="submission" date="2016-11" db="EMBL/GenBank/DDBJ databases">
        <authorList>
            <person name="Varghese N."/>
            <person name="Submissions S."/>
        </authorList>
    </citation>
    <scope>NUCLEOTIDE SEQUENCE [LARGE SCALE GENOMIC DNA]</scope>
    <source>
        <strain evidence="5">DSM 19514</strain>
    </source>
</reference>
<proteinExistence type="inferred from homology"/>
<keyword evidence="2" id="KW-0560">Oxidoreductase</keyword>
<gene>
    <name evidence="4" type="ORF">SAMN02745225_01566</name>
</gene>
<dbReference type="RefSeq" id="WP_072790970.1">
    <property type="nucleotide sequence ID" value="NZ_FQUL01000022.1"/>
</dbReference>
<dbReference type="InterPro" id="IPR020904">
    <property type="entry name" value="Sc_DH/Rdtase_CS"/>
</dbReference>
<evidence type="ECO:0000256" key="2">
    <source>
        <dbReference type="ARBA" id="ARBA00023002"/>
    </source>
</evidence>
<evidence type="ECO:0000313" key="4">
    <source>
        <dbReference type="EMBL" id="SHE76734.1"/>
    </source>
</evidence>
<dbReference type="PANTHER" id="PTHR44229">
    <property type="entry name" value="15-HYDROXYPROSTAGLANDIN DEHYDROGENASE [NAD(+)]"/>
    <property type="match status" value="1"/>
</dbReference>
<dbReference type="GO" id="GO:0016616">
    <property type="term" value="F:oxidoreductase activity, acting on the CH-OH group of donors, NAD or NADP as acceptor"/>
    <property type="evidence" value="ECO:0007669"/>
    <property type="project" value="TreeGrafter"/>
</dbReference>
<dbReference type="SUPFAM" id="SSF51735">
    <property type="entry name" value="NAD(P)-binding Rossmann-fold domains"/>
    <property type="match status" value="1"/>
</dbReference>
<dbReference type="CDD" id="cd05233">
    <property type="entry name" value="SDR_c"/>
    <property type="match status" value="1"/>
</dbReference>
<dbReference type="STRING" id="1121881.SAMN02745225_01566"/>
<dbReference type="InterPro" id="IPR002347">
    <property type="entry name" value="SDR_fam"/>
</dbReference>
<keyword evidence="5" id="KW-1185">Reference proteome</keyword>
<organism evidence="4 5">
    <name type="scientific">Ferrithrix thermotolerans DSM 19514</name>
    <dbReference type="NCBI Taxonomy" id="1121881"/>
    <lineage>
        <taxon>Bacteria</taxon>
        <taxon>Bacillati</taxon>
        <taxon>Actinomycetota</taxon>
        <taxon>Acidimicrobiia</taxon>
        <taxon>Acidimicrobiales</taxon>
        <taxon>Acidimicrobiaceae</taxon>
        <taxon>Ferrithrix</taxon>
    </lineage>
</organism>
<dbReference type="Gene3D" id="3.40.50.720">
    <property type="entry name" value="NAD(P)-binding Rossmann-like Domain"/>
    <property type="match status" value="1"/>
</dbReference>
<dbReference type="EMBL" id="FQUL01000022">
    <property type="protein sequence ID" value="SHE76734.1"/>
    <property type="molecule type" value="Genomic_DNA"/>
</dbReference>
<evidence type="ECO:0000256" key="3">
    <source>
        <dbReference type="RuleBase" id="RU000363"/>
    </source>
</evidence>
<dbReference type="PANTHER" id="PTHR44229:SF4">
    <property type="entry name" value="15-HYDROXYPROSTAGLANDIN DEHYDROGENASE [NAD(+)]"/>
    <property type="match status" value="1"/>
</dbReference>
<dbReference type="InterPro" id="IPR036291">
    <property type="entry name" value="NAD(P)-bd_dom_sf"/>
</dbReference>
<dbReference type="AlphaFoldDB" id="A0A1M4W626"/>
<evidence type="ECO:0000313" key="5">
    <source>
        <dbReference type="Proteomes" id="UP000184295"/>
    </source>
</evidence>
<protein>
    <submittedName>
        <fullName evidence="4">NAD(P)-dependent dehydrogenase, short-chain alcohol dehydrogenase family</fullName>
    </submittedName>
</protein>
<dbReference type="PRINTS" id="PR00081">
    <property type="entry name" value="GDHRDH"/>
</dbReference>
<accession>A0A1M4W626</accession>
<sequence length="272" mass="29234">MEIRDKAVVVTGGASGIGLALVKAFLDNNVSRVAVVDLDSRALDSTRVELSEYRERLVFIETDVTDETAYRSALSEFAADCGGIDVLCSNAGIARSGGVEAPNKDWIDSYKVNVMAHIYGARSVLESMTKKGEGYLINTASAAGLLTNLGAAPYSVSKHAAVGLAEWMAITYGPLGIRVSCLAPQGVNTKMLFPVGETLVDSTVPQRSVLSFGEVLEPDRVAACVIDSMIKEEFLILPHPEVKKYLANKVSDYNRWIKSMSKINQTIAPASQ</sequence>
<evidence type="ECO:0000256" key="1">
    <source>
        <dbReference type="ARBA" id="ARBA00006484"/>
    </source>
</evidence>
<dbReference type="PROSITE" id="PS00061">
    <property type="entry name" value="ADH_SHORT"/>
    <property type="match status" value="1"/>
</dbReference>
<dbReference type="PRINTS" id="PR00080">
    <property type="entry name" value="SDRFAMILY"/>
</dbReference>
<comment type="similarity">
    <text evidence="1 3">Belongs to the short-chain dehydrogenases/reductases (SDR) family.</text>
</comment>
<dbReference type="Proteomes" id="UP000184295">
    <property type="component" value="Unassembled WGS sequence"/>
</dbReference>
<dbReference type="GO" id="GO:0005737">
    <property type="term" value="C:cytoplasm"/>
    <property type="evidence" value="ECO:0007669"/>
    <property type="project" value="TreeGrafter"/>
</dbReference>
<dbReference type="Pfam" id="PF00106">
    <property type="entry name" value="adh_short"/>
    <property type="match status" value="1"/>
</dbReference>